<organism evidence="3 4">
    <name type="scientific">Ectobacillus funiculus</name>
    <dbReference type="NCBI Taxonomy" id="137993"/>
    <lineage>
        <taxon>Bacteria</taxon>
        <taxon>Bacillati</taxon>
        <taxon>Bacillota</taxon>
        <taxon>Bacilli</taxon>
        <taxon>Bacillales</taxon>
        <taxon>Bacillaceae</taxon>
        <taxon>Ectobacillus</taxon>
    </lineage>
</organism>
<comment type="subunit">
    <text evidence="2">Interacts with Spx.</text>
</comment>
<name>A0ABV5WPV0_9BACI</name>
<evidence type="ECO:0000256" key="2">
    <source>
        <dbReference type="HAMAP-Rule" id="MF_02245"/>
    </source>
</evidence>
<dbReference type="InterPro" id="IPR046404">
    <property type="entry name" value="Adapter_SpxH"/>
</dbReference>
<dbReference type="Pfam" id="PF13743">
    <property type="entry name" value="Thioredoxin_5"/>
    <property type="match status" value="1"/>
</dbReference>
<dbReference type="Gene3D" id="1.10.472.60">
    <property type="entry name" value="putative protein disulfide isomerase domain"/>
    <property type="match status" value="1"/>
</dbReference>
<dbReference type="CDD" id="cd03025">
    <property type="entry name" value="DsbA_FrnE_like"/>
    <property type="match status" value="1"/>
</dbReference>
<dbReference type="SUPFAM" id="SSF52833">
    <property type="entry name" value="Thioredoxin-like"/>
    <property type="match status" value="1"/>
</dbReference>
<comment type="caution">
    <text evidence="3">The sequence shown here is derived from an EMBL/GenBank/DDBJ whole genome shotgun (WGS) entry which is preliminary data.</text>
</comment>
<comment type="subcellular location">
    <subcellularLocation>
        <location evidence="2">Cytoplasm</location>
    </subcellularLocation>
</comment>
<proteinExistence type="inferred from homology"/>
<dbReference type="EMBL" id="JBHMAF010000200">
    <property type="protein sequence ID" value="MFB9762672.1"/>
    <property type="molecule type" value="Genomic_DNA"/>
</dbReference>
<keyword evidence="1 2" id="KW-0963">Cytoplasm</keyword>
<dbReference type="Gene3D" id="3.40.30.10">
    <property type="entry name" value="Glutaredoxin"/>
    <property type="match status" value="1"/>
</dbReference>
<dbReference type="PANTHER" id="PTHR13887:SF47">
    <property type="entry name" value="CLPXP ADAPTER PROTEIN SPXH"/>
    <property type="match status" value="1"/>
</dbReference>
<dbReference type="Proteomes" id="UP001589609">
    <property type="component" value="Unassembled WGS sequence"/>
</dbReference>
<keyword evidence="4" id="KW-1185">Reference proteome</keyword>
<dbReference type="HAMAP" id="MF_02245">
    <property type="entry name" value="Adapter_SpxH"/>
    <property type="match status" value="1"/>
</dbReference>
<protein>
    <recommendedName>
        <fullName evidence="2">ClpXP adapter protein SpxH</fullName>
    </recommendedName>
</protein>
<dbReference type="PANTHER" id="PTHR13887">
    <property type="entry name" value="GLUTATHIONE S-TRANSFERASE KAPPA"/>
    <property type="match status" value="1"/>
</dbReference>
<evidence type="ECO:0000313" key="3">
    <source>
        <dbReference type="EMBL" id="MFB9762672.1"/>
    </source>
</evidence>
<comment type="function">
    <text evidence="2">Adapter protein required for efficient degradation of Spx by ClpXP under non-stress conditions. Interaction with Spx stabilizes Spx and exposes the C-terminus of Spx for recognition and proteolysis by ClpXP.</text>
</comment>
<reference evidence="3 4" key="1">
    <citation type="submission" date="2024-09" db="EMBL/GenBank/DDBJ databases">
        <authorList>
            <person name="Sun Q."/>
            <person name="Mori K."/>
        </authorList>
    </citation>
    <scope>NUCLEOTIDE SEQUENCE [LARGE SCALE GENOMIC DNA]</scope>
    <source>
        <strain evidence="3 4">JCM 11201</strain>
    </source>
</reference>
<dbReference type="RefSeq" id="WP_379952550.1">
    <property type="nucleotide sequence ID" value="NZ_JAPCYI010000001.1"/>
</dbReference>
<accession>A0ABV5WPV0</accession>
<dbReference type="InterPro" id="IPR036249">
    <property type="entry name" value="Thioredoxin-like_sf"/>
</dbReference>
<evidence type="ECO:0000313" key="4">
    <source>
        <dbReference type="Proteomes" id="UP001589609"/>
    </source>
</evidence>
<evidence type="ECO:0000256" key="1">
    <source>
        <dbReference type="ARBA" id="ARBA00022490"/>
    </source>
</evidence>
<sequence>MNKTKFDAANPATSHKCGKKPVEAFLFIDPLCMDCWSIEPLIMKLWLEYGNYFTIRHILTGKEEAAAISPAHKWNKPAHIRFVWENTSSLHGLSCDGKLNKRHSSSSPYMTSIAIKAAELQGRRAGMKFLRTLQESVFLQREAHPNKELLLVCAEKSGIDMEEFKHDLCSMSATKAFQCDLKFTNEMYVTEIPSLIFFHSNSEQEGLKLSGMYPYDVYVQVLQELVHEDLIPEPLPSLEKFLQQYAFTFADEMAVIYNWSPSEAMREMRQLLLTGKAIQTISEKEVYWRYNVKEKDPA</sequence>
<gene>
    <name evidence="2" type="primary">spxH</name>
    <name evidence="3" type="ORF">ACFFMS_31090</name>
</gene>
<comment type="similarity">
    <text evidence="2">Belongs to the SpxH family.</text>
</comment>